<dbReference type="Pfam" id="PF21621">
    <property type="entry name" value="MPI_cupin_dom"/>
    <property type="match status" value="1"/>
</dbReference>
<reference evidence="13" key="1">
    <citation type="submission" date="2023-05" db="EMBL/GenBank/DDBJ databases">
        <title>Mariniplasma microaerophilum sp. nov., a novel anaerobic mollicute isolated from terrestrial mud volcano, Taman Peninsula, Russia.</title>
        <authorList>
            <person name="Khomyakova M.A."/>
            <person name="Merkel A.Y."/>
            <person name="Slobodkin A.I."/>
        </authorList>
    </citation>
    <scope>NUCLEOTIDE SEQUENCE</scope>
    <source>
        <strain evidence="13">M4Ah</strain>
    </source>
</reference>
<dbReference type="Pfam" id="PF20511">
    <property type="entry name" value="PMI_typeI_cat"/>
    <property type="match status" value="1"/>
</dbReference>
<feature type="active site" evidence="10">
    <location>
        <position position="191"/>
    </location>
</feature>
<dbReference type="EMBL" id="JASCXW010000017">
    <property type="protein sequence ID" value="MDI6453111.1"/>
    <property type="molecule type" value="Genomic_DNA"/>
</dbReference>
<organism evidence="13 14">
    <name type="scientific">Peloplasma aerotolerans</name>
    <dbReference type="NCBI Taxonomy" id="3044389"/>
    <lineage>
        <taxon>Bacteria</taxon>
        <taxon>Bacillati</taxon>
        <taxon>Mycoplasmatota</taxon>
        <taxon>Mollicutes</taxon>
        <taxon>Acholeplasmatales</taxon>
        <taxon>Acholeplasmataceae</taxon>
        <taxon>Peloplasma</taxon>
    </lineage>
</organism>
<dbReference type="InterPro" id="IPR001250">
    <property type="entry name" value="Man6P_Isoase-1"/>
</dbReference>
<comment type="caution">
    <text evidence="13">The sequence shown here is derived from an EMBL/GenBank/DDBJ whole genome shotgun (WGS) entry which is preliminary data.</text>
</comment>
<dbReference type="NCBIfam" id="TIGR00218">
    <property type="entry name" value="manA"/>
    <property type="match status" value="1"/>
</dbReference>
<evidence type="ECO:0000256" key="1">
    <source>
        <dbReference type="ARBA" id="ARBA00000757"/>
    </source>
</evidence>
<dbReference type="PANTHER" id="PTHR42742">
    <property type="entry name" value="TRANSCRIPTIONAL REPRESSOR MPRA"/>
    <property type="match status" value="1"/>
</dbReference>
<evidence type="ECO:0000256" key="9">
    <source>
        <dbReference type="PIRSR" id="PIRSR036894-1"/>
    </source>
</evidence>
<dbReference type="Gene3D" id="2.60.120.10">
    <property type="entry name" value="Jelly Rolls"/>
    <property type="match status" value="2"/>
</dbReference>
<evidence type="ECO:0000259" key="11">
    <source>
        <dbReference type="Pfam" id="PF20511"/>
    </source>
</evidence>
<evidence type="ECO:0000256" key="10">
    <source>
        <dbReference type="PIRSR" id="PIRSR036894-2"/>
    </source>
</evidence>
<dbReference type="InterPro" id="IPR049071">
    <property type="entry name" value="MPI_cupin_dom"/>
</dbReference>
<feature type="domain" description="Phosphomannose isomerase type I catalytic" evidence="11">
    <location>
        <begin position="6"/>
        <end position="106"/>
    </location>
</feature>
<dbReference type="InterPro" id="IPR014710">
    <property type="entry name" value="RmlC-like_jellyroll"/>
</dbReference>
<dbReference type="GO" id="GO:0005975">
    <property type="term" value="P:carbohydrate metabolic process"/>
    <property type="evidence" value="ECO:0007669"/>
    <property type="project" value="InterPro"/>
</dbReference>
<protein>
    <recommendedName>
        <fullName evidence="3">mannose-6-phosphate isomerase</fullName>
        <ecNumber evidence="3">5.3.1.8</ecNumber>
    </recommendedName>
    <alternativeName>
        <fullName evidence="7">Phosphohexomutase</fullName>
    </alternativeName>
    <alternativeName>
        <fullName evidence="8">Phosphomannose isomerase</fullName>
    </alternativeName>
</protein>
<dbReference type="Proteomes" id="UP001431532">
    <property type="component" value="Unassembled WGS sequence"/>
</dbReference>
<keyword evidence="14" id="KW-1185">Reference proteome</keyword>
<feature type="binding site" evidence="9">
    <location>
        <position position="171"/>
    </location>
    <ligand>
        <name>Zn(2+)</name>
        <dbReference type="ChEBI" id="CHEBI:29105"/>
    </ligand>
</feature>
<name>A0AAW6U560_9MOLU</name>
<dbReference type="PANTHER" id="PTHR42742:SF3">
    <property type="entry name" value="FRUCTOKINASE"/>
    <property type="match status" value="1"/>
</dbReference>
<comment type="similarity">
    <text evidence="2">Belongs to the mannose-6-phosphate isomerase type 1 family.</text>
</comment>
<evidence type="ECO:0000313" key="14">
    <source>
        <dbReference type="Proteomes" id="UP001431532"/>
    </source>
</evidence>
<feature type="domain" description="Mannose-6-phosphate isomerase cupin" evidence="12">
    <location>
        <begin position="237"/>
        <end position="309"/>
    </location>
</feature>
<feature type="binding site" evidence="9">
    <location>
        <position position="97"/>
    </location>
    <ligand>
        <name>Zn(2+)</name>
        <dbReference type="ChEBI" id="CHEBI:29105"/>
    </ligand>
</feature>
<proteinExistence type="inferred from homology"/>
<dbReference type="CDD" id="cd07010">
    <property type="entry name" value="cupin_PMI_type_I_N_bac"/>
    <property type="match status" value="1"/>
</dbReference>
<keyword evidence="4 9" id="KW-0479">Metal-binding</keyword>
<dbReference type="InterPro" id="IPR011051">
    <property type="entry name" value="RmlC_Cupin_sf"/>
</dbReference>
<dbReference type="RefSeq" id="WP_282839540.1">
    <property type="nucleotide sequence ID" value="NZ_JASCXW010000017.1"/>
</dbReference>
<dbReference type="SUPFAM" id="SSF51182">
    <property type="entry name" value="RmlC-like cupins"/>
    <property type="match status" value="1"/>
</dbReference>
<dbReference type="GO" id="GO:0008270">
    <property type="term" value="F:zinc ion binding"/>
    <property type="evidence" value="ECO:0007669"/>
    <property type="project" value="InterPro"/>
</dbReference>
<dbReference type="InterPro" id="IPR051804">
    <property type="entry name" value="Carb_Metab_Reg_Kinase/Isom"/>
</dbReference>
<evidence type="ECO:0000313" key="13">
    <source>
        <dbReference type="EMBL" id="MDI6453111.1"/>
    </source>
</evidence>
<dbReference type="InterPro" id="IPR046457">
    <property type="entry name" value="PMI_typeI_cat"/>
</dbReference>
<keyword evidence="5 9" id="KW-0862">Zinc</keyword>
<evidence type="ECO:0000256" key="6">
    <source>
        <dbReference type="ARBA" id="ARBA00023235"/>
    </source>
</evidence>
<comment type="cofactor">
    <cofactor evidence="9">
        <name>Zn(2+)</name>
        <dbReference type="ChEBI" id="CHEBI:29105"/>
    </cofactor>
    <text evidence="9">Binds 1 zinc ion per subunit.</text>
</comment>
<dbReference type="EC" id="5.3.1.8" evidence="3"/>
<evidence type="ECO:0000256" key="5">
    <source>
        <dbReference type="ARBA" id="ARBA00022833"/>
    </source>
</evidence>
<dbReference type="InterPro" id="IPR014628">
    <property type="entry name" value="Man6P_isomerase_Firm_short"/>
</dbReference>
<gene>
    <name evidence="13" type="primary">manA</name>
    <name evidence="13" type="ORF">QJ521_06015</name>
</gene>
<evidence type="ECO:0000256" key="8">
    <source>
        <dbReference type="ARBA" id="ARBA00030762"/>
    </source>
</evidence>
<evidence type="ECO:0000256" key="7">
    <source>
        <dbReference type="ARBA" id="ARBA00029741"/>
    </source>
</evidence>
<sequence>MNDILFLEPIFKQRIWGGNALQTEFGYTIPDPKTGECWAISAHPNGDCRIINGKFKDRTLSDVYAKERKLFNYHNSKKFPLMTKILDANDDLSVQVHPNDQYAKRFADDLGKTECWYVLDAKQDAYIIYGHRANSKTEFMEMIKKNQWDDLLIKKHVKKGDFIYVPSGTIHALGKGLLILETQQSSDTTYRLYDYDRKDEQGNQRELHLKESIEVSTIPHLDVKPRIKYFDLGDTSITRFVHNDFFTVEKWDINSNFNRENDRFRLMSIIDGYGQVNGNPVQKGDHFIVTANVNHIQLIGKMSIITSYV</sequence>
<evidence type="ECO:0000256" key="3">
    <source>
        <dbReference type="ARBA" id="ARBA00011956"/>
    </source>
</evidence>
<evidence type="ECO:0000256" key="4">
    <source>
        <dbReference type="ARBA" id="ARBA00022723"/>
    </source>
</evidence>
<evidence type="ECO:0000256" key="2">
    <source>
        <dbReference type="ARBA" id="ARBA00010772"/>
    </source>
</evidence>
<evidence type="ECO:0000259" key="12">
    <source>
        <dbReference type="Pfam" id="PF21621"/>
    </source>
</evidence>
<keyword evidence="6 13" id="KW-0413">Isomerase</keyword>
<dbReference type="PIRSF" id="PIRSF036894">
    <property type="entry name" value="PMI_Firm_short"/>
    <property type="match status" value="1"/>
</dbReference>
<dbReference type="AlphaFoldDB" id="A0AAW6U560"/>
<dbReference type="GO" id="GO:0004476">
    <property type="term" value="F:mannose-6-phosphate isomerase activity"/>
    <property type="evidence" value="ECO:0007669"/>
    <property type="project" value="UniProtKB-EC"/>
</dbReference>
<comment type="catalytic activity">
    <reaction evidence="1">
        <text>D-mannose 6-phosphate = D-fructose 6-phosphate</text>
        <dbReference type="Rhea" id="RHEA:12356"/>
        <dbReference type="ChEBI" id="CHEBI:58735"/>
        <dbReference type="ChEBI" id="CHEBI:61527"/>
        <dbReference type="EC" id="5.3.1.8"/>
    </reaction>
</comment>
<feature type="binding site" evidence="9">
    <location>
        <position position="114"/>
    </location>
    <ligand>
        <name>Zn(2+)</name>
        <dbReference type="ChEBI" id="CHEBI:29105"/>
    </ligand>
</feature>
<accession>A0AAW6U560</accession>